<gene>
    <name evidence="9" type="ORF">LZC94_15345</name>
</gene>
<feature type="transmembrane region" description="Helical" evidence="7">
    <location>
        <begin position="723"/>
        <end position="743"/>
    </location>
</feature>
<dbReference type="Gene3D" id="1.20.1640.10">
    <property type="entry name" value="Multidrug efflux transporter AcrB transmembrane domain"/>
    <property type="match status" value="2"/>
</dbReference>
<keyword evidence="3 7" id="KW-0812">Transmembrane</keyword>
<evidence type="ECO:0000256" key="5">
    <source>
        <dbReference type="ARBA" id="ARBA00023136"/>
    </source>
</evidence>
<dbReference type="InterPro" id="IPR050545">
    <property type="entry name" value="Mycobact_MmpL"/>
</dbReference>
<dbReference type="PANTHER" id="PTHR33406:SF13">
    <property type="entry name" value="MEMBRANE PROTEIN YDFJ"/>
    <property type="match status" value="1"/>
</dbReference>
<evidence type="ECO:0000256" key="2">
    <source>
        <dbReference type="ARBA" id="ARBA00022475"/>
    </source>
</evidence>
<feature type="transmembrane region" description="Helical" evidence="7">
    <location>
        <begin position="820"/>
        <end position="843"/>
    </location>
</feature>
<evidence type="ECO:0000256" key="6">
    <source>
        <dbReference type="SAM" id="MobiDB-lite"/>
    </source>
</evidence>
<comment type="subcellular location">
    <subcellularLocation>
        <location evidence="1">Cell membrane</location>
        <topology evidence="1">Multi-pass membrane protein</topology>
    </subcellularLocation>
</comment>
<evidence type="ECO:0000256" key="4">
    <source>
        <dbReference type="ARBA" id="ARBA00022989"/>
    </source>
</evidence>
<dbReference type="Proteomes" id="UP001370348">
    <property type="component" value="Chromosome"/>
</dbReference>
<feature type="domain" description="Membrane transport protein MMPL" evidence="8">
    <location>
        <begin position="186"/>
        <end position="440"/>
    </location>
</feature>
<reference evidence="9 10" key="1">
    <citation type="submission" date="2021-12" db="EMBL/GenBank/DDBJ databases">
        <title>Discovery of the Pendulisporaceae a myxobacterial family with distinct sporulation behavior and unique specialized metabolism.</title>
        <authorList>
            <person name="Garcia R."/>
            <person name="Popoff A."/>
            <person name="Bader C.D."/>
            <person name="Loehr J."/>
            <person name="Walesch S."/>
            <person name="Walt C."/>
            <person name="Boldt J."/>
            <person name="Bunk B."/>
            <person name="Haeckl F.J.F.P.J."/>
            <person name="Gunesch A.P."/>
            <person name="Birkelbach J."/>
            <person name="Nuebel U."/>
            <person name="Pietschmann T."/>
            <person name="Bach T."/>
            <person name="Mueller R."/>
        </authorList>
    </citation>
    <scope>NUCLEOTIDE SEQUENCE [LARGE SCALE GENOMIC DNA]</scope>
    <source>
        <strain evidence="9 10">MSr11954</strain>
    </source>
</reference>
<evidence type="ECO:0000313" key="9">
    <source>
        <dbReference type="EMBL" id="WXB18603.1"/>
    </source>
</evidence>
<feature type="transmembrane region" description="Helical" evidence="7">
    <location>
        <begin position="280"/>
        <end position="300"/>
    </location>
</feature>
<accession>A0ABZ2M7W6</accession>
<feature type="transmembrane region" description="Helical" evidence="7">
    <location>
        <begin position="378"/>
        <end position="400"/>
    </location>
</feature>
<feature type="transmembrane region" description="Helical" evidence="7">
    <location>
        <begin position="406"/>
        <end position="425"/>
    </location>
</feature>
<feature type="domain" description="Membrane transport protein MMPL" evidence="8">
    <location>
        <begin position="629"/>
        <end position="846"/>
    </location>
</feature>
<dbReference type="InterPro" id="IPR004869">
    <property type="entry name" value="MMPL_dom"/>
</dbReference>
<feature type="transmembrane region" description="Helical" evidence="7">
    <location>
        <begin position="788"/>
        <end position="808"/>
    </location>
</feature>
<feature type="transmembrane region" description="Helical" evidence="7">
    <location>
        <begin position="471"/>
        <end position="492"/>
    </location>
</feature>
<feature type="transmembrane region" description="Helical" evidence="7">
    <location>
        <begin position="333"/>
        <end position="357"/>
    </location>
</feature>
<name>A0ABZ2M7W6_9BACT</name>
<feature type="transmembrane region" description="Helical" evidence="7">
    <location>
        <begin position="750"/>
        <end position="768"/>
    </location>
</feature>
<feature type="region of interest" description="Disordered" evidence="6">
    <location>
        <begin position="850"/>
        <end position="875"/>
    </location>
</feature>
<evidence type="ECO:0000256" key="3">
    <source>
        <dbReference type="ARBA" id="ARBA00022692"/>
    </source>
</evidence>
<keyword evidence="2" id="KW-1003">Cell membrane</keyword>
<evidence type="ECO:0000259" key="8">
    <source>
        <dbReference type="Pfam" id="PF03176"/>
    </source>
</evidence>
<dbReference type="RefSeq" id="WP_394828236.1">
    <property type="nucleotide sequence ID" value="NZ_CP089984.1"/>
</dbReference>
<evidence type="ECO:0000256" key="1">
    <source>
        <dbReference type="ARBA" id="ARBA00004651"/>
    </source>
</evidence>
<evidence type="ECO:0000313" key="10">
    <source>
        <dbReference type="Proteomes" id="UP001370348"/>
    </source>
</evidence>
<keyword evidence="5 7" id="KW-0472">Membrane</keyword>
<feature type="transmembrane region" description="Helical" evidence="7">
    <location>
        <begin position="701"/>
        <end position="717"/>
    </location>
</feature>
<evidence type="ECO:0000256" key="7">
    <source>
        <dbReference type="SAM" id="Phobius"/>
    </source>
</evidence>
<sequence>MWRNRVTRAASRLARAYSRKWIALQLRRPLTVLAVSLVTALVGMVLASRLELKTRFDQLLPDGQPSVVELRRLEQHVAVGSNIFVVIEGPSSERVRARGDAIVARVRALREPWLLGADDGVHEARRYLLPRAGLFAPLRELVKLREDVQARWDWEVNEALGQNVADEAPPPITAESIQQRLGGTDDVRPDGYFQSRDRRTLVVVVRTSIASGDLGRAQAALDRVRAAVDSAGADSAGVPASADSASAGPAGADSTGELRIGYAGDLVTGLAEYSAVKEDLAHVGVLGVGLVLAVVALFFLRLRALVATGIAIGIGLAWTFGVTELAIGHLNVATGFLVSIVAGNGLNFSVLYLARYFEMRRAKATLPAAIADAHRTTWPATLTVAMAAAAAYGSLGATQFRAFKHFGFIGAAGMVACWFATYIVVPPLLVVIERARPLRMAPGRGLWGYLRAHGLAFEAPFVAAVTKAPRLVTIAGLLLVAGAAIVFPPYLARDPIEYDMRRLQNDLGKGSEMYRVAALARDVLGTGLESGLVVLCDSMDQVQALARALEARRDAAPPDARPFDAVHTLFDFVPQGQAEKIPVLDDLRELILRVRAKGAISDTDWNALAPMLPPEDLAPIALDSLPDAVTRPFTLRDGKVGPLVLVETAKNRSDSDLHYLLELAQAVRETTLPTGETIRGTGRPVIFADMLGAVLRDEPRAVALSLTLTIAAVVIMFRRGSLVLLALASLALGVVWFLGCMAVSGIKIHFFNFIALPITFGIAADYAVNVVQRYAFDPKAGIVAAMRSVGGAVVLCSATTTLGYLALVGSINQAIRGLGALAVLGEICCLAAAMLVLPGALMWRARSTKTSPRASMPPAPLPPASQKTAHGGGGA</sequence>
<dbReference type="EMBL" id="CP089984">
    <property type="protein sequence ID" value="WXB18603.1"/>
    <property type="molecule type" value="Genomic_DNA"/>
</dbReference>
<keyword evidence="4 7" id="KW-1133">Transmembrane helix</keyword>
<feature type="transmembrane region" description="Helical" evidence="7">
    <location>
        <begin position="305"/>
        <end position="327"/>
    </location>
</feature>
<dbReference type="Pfam" id="PF03176">
    <property type="entry name" value="MMPL"/>
    <property type="match status" value="2"/>
</dbReference>
<dbReference type="SUPFAM" id="SSF82866">
    <property type="entry name" value="Multidrug efflux transporter AcrB transmembrane domain"/>
    <property type="match status" value="2"/>
</dbReference>
<dbReference type="PANTHER" id="PTHR33406">
    <property type="entry name" value="MEMBRANE PROTEIN MJ1562-RELATED"/>
    <property type="match status" value="1"/>
</dbReference>
<protein>
    <submittedName>
        <fullName evidence="9">MMPL family transporter</fullName>
    </submittedName>
</protein>
<proteinExistence type="predicted"/>
<keyword evidence="10" id="KW-1185">Reference proteome</keyword>
<organism evidence="9 10">
    <name type="scientific">Pendulispora albinea</name>
    <dbReference type="NCBI Taxonomy" id="2741071"/>
    <lineage>
        <taxon>Bacteria</taxon>
        <taxon>Pseudomonadati</taxon>
        <taxon>Myxococcota</taxon>
        <taxon>Myxococcia</taxon>
        <taxon>Myxococcales</taxon>
        <taxon>Sorangiineae</taxon>
        <taxon>Pendulisporaceae</taxon>
        <taxon>Pendulispora</taxon>
    </lineage>
</organism>